<comment type="catalytic activity">
    <reaction evidence="1 7">
        <text>L-glutamate = D-glutamate</text>
        <dbReference type="Rhea" id="RHEA:12813"/>
        <dbReference type="ChEBI" id="CHEBI:29985"/>
        <dbReference type="ChEBI" id="CHEBI:29986"/>
        <dbReference type="EC" id="5.1.1.3"/>
    </reaction>
</comment>
<feature type="binding site" evidence="7">
    <location>
        <begin position="182"/>
        <end position="183"/>
    </location>
    <ligand>
        <name>substrate</name>
    </ligand>
</feature>
<name>A0A4D6YIA5_9GAMM</name>
<dbReference type="OrthoDB" id="9801055at2"/>
<evidence type="ECO:0000256" key="1">
    <source>
        <dbReference type="ARBA" id="ARBA00001602"/>
    </source>
</evidence>
<dbReference type="InterPro" id="IPR033134">
    <property type="entry name" value="Asp/Glu_racemase_AS_2"/>
</dbReference>
<keyword evidence="6 7" id="KW-0961">Cell wall biogenesis/degradation</keyword>
<comment type="pathway">
    <text evidence="7">Cell wall biogenesis; peptidoglycan biosynthesis.</text>
</comment>
<dbReference type="HAMAP" id="MF_00258">
    <property type="entry name" value="Glu_racemase"/>
    <property type="match status" value="1"/>
</dbReference>
<evidence type="ECO:0000256" key="4">
    <source>
        <dbReference type="ARBA" id="ARBA00022984"/>
    </source>
</evidence>
<evidence type="ECO:0000256" key="7">
    <source>
        <dbReference type="HAMAP-Rule" id="MF_00258"/>
    </source>
</evidence>
<dbReference type="GO" id="GO:0071555">
    <property type="term" value="P:cell wall organization"/>
    <property type="evidence" value="ECO:0007669"/>
    <property type="project" value="UniProtKB-KW"/>
</dbReference>
<dbReference type="EC" id="5.1.1.3" evidence="2 7"/>
<dbReference type="Pfam" id="PF01177">
    <property type="entry name" value="Asp_Glu_race"/>
    <property type="match status" value="1"/>
</dbReference>
<reference evidence="8 9" key="2">
    <citation type="submission" date="2019-05" db="EMBL/GenBank/DDBJ databases">
        <title>Genome evolution of the obligate endosymbiont Buchnera aphidicola.</title>
        <authorList>
            <person name="Moran N.A."/>
        </authorList>
    </citation>
    <scope>NUCLEOTIDE SEQUENCE [LARGE SCALE GENOMIC DNA]</scope>
    <source>
        <strain evidence="8 9">Sav</strain>
    </source>
</reference>
<feature type="binding site" evidence="7">
    <location>
        <begin position="37"/>
        <end position="38"/>
    </location>
    <ligand>
        <name>substrate</name>
    </ligand>
</feature>
<dbReference type="SUPFAM" id="SSF53681">
    <property type="entry name" value="Aspartate/glutamate racemase"/>
    <property type="match status" value="2"/>
</dbReference>
<dbReference type="EMBL" id="CP034855">
    <property type="protein sequence ID" value="QCI25734.1"/>
    <property type="molecule type" value="Genomic_DNA"/>
</dbReference>
<dbReference type="AlphaFoldDB" id="A0A4D6YIA5"/>
<proteinExistence type="inferred from homology"/>
<evidence type="ECO:0000256" key="3">
    <source>
        <dbReference type="ARBA" id="ARBA00022960"/>
    </source>
</evidence>
<dbReference type="Gene3D" id="3.40.50.1860">
    <property type="match status" value="2"/>
</dbReference>
<dbReference type="InterPro" id="IPR015942">
    <property type="entry name" value="Asp/Glu/hydantoin_racemase"/>
</dbReference>
<feature type="binding site" evidence="7">
    <location>
        <begin position="70"/>
        <end position="71"/>
    </location>
    <ligand>
        <name>substrate</name>
    </ligand>
</feature>
<dbReference type="NCBIfam" id="TIGR00067">
    <property type="entry name" value="glut_race"/>
    <property type="match status" value="1"/>
</dbReference>
<reference evidence="8 9" key="1">
    <citation type="submission" date="2018-12" db="EMBL/GenBank/DDBJ databases">
        <authorList>
            <person name="Chong R.A."/>
        </authorList>
    </citation>
    <scope>NUCLEOTIDE SEQUENCE [LARGE SCALE GENOMIC DNA]</scope>
    <source>
        <strain evidence="8 9">Sav</strain>
    </source>
</reference>
<keyword evidence="5 7" id="KW-0413">Isomerase</keyword>
<evidence type="ECO:0000256" key="5">
    <source>
        <dbReference type="ARBA" id="ARBA00023235"/>
    </source>
</evidence>
<gene>
    <name evidence="7 8" type="primary">murI</name>
    <name evidence="8" type="ORF">D9V77_02760</name>
</gene>
<evidence type="ECO:0000313" key="9">
    <source>
        <dbReference type="Proteomes" id="UP000298585"/>
    </source>
</evidence>
<evidence type="ECO:0000256" key="6">
    <source>
        <dbReference type="ARBA" id="ARBA00023316"/>
    </source>
</evidence>
<protein>
    <recommendedName>
        <fullName evidence="2 7">Glutamate racemase</fullName>
        <ecNumber evidence="2 7">5.1.1.3</ecNumber>
    </recommendedName>
</protein>
<accession>A0A4D6YIA5</accession>
<feature type="active site" description="Proton donor/acceptor" evidence="7">
    <location>
        <position position="181"/>
    </location>
</feature>
<comment type="function">
    <text evidence="7">Provides the (R)-glutamate required for cell wall biosynthesis.</text>
</comment>
<dbReference type="Proteomes" id="UP000298585">
    <property type="component" value="Chromosome"/>
</dbReference>
<feature type="active site" description="Proton donor/acceptor" evidence="7">
    <location>
        <position position="69"/>
    </location>
</feature>
<keyword evidence="4 7" id="KW-0573">Peptidoglycan synthesis</keyword>
<dbReference type="InterPro" id="IPR001920">
    <property type="entry name" value="Asp/Glu_race"/>
</dbReference>
<organism evidence="8 9">
    <name type="scientific">Buchnera aphidicola</name>
    <name type="common">Sitobion avenae</name>
    <dbReference type="NCBI Taxonomy" id="571428"/>
    <lineage>
        <taxon>Bacteria</taxon>
        <taxon>Pseudomonadati</taxon>
        <taxon>Pseudomonadota</taxon>
        <taxon>Gammaproteobacteria</taxon>
        <taxon>Enterobacterales</taxon>
        <taxon>Erwiniaceae</taxon>
        <taxon>Buchnera</taxon>
    </lineage>
</organism>
<dbReference type="RefSeq" id="WP_158338850.1">
    <property type="nucleotide sequence ID" value="NZ_CP034855.1"/>
</dbReference>
<evidence type="ECO:0000256" key="2">
    <source>
        <dbReference type="ARBA" id="ARBA00013090"/>
    </source>
</evidence>
<dbReference type="InterPro" id="IPR004391">
    <property type="entry name" value="Glu_race"/>
</dbReference>
<dbReference type="UniPathway" id="UPA00219"/>
<sequence>MLIFDSGVGGLSVLKNIKKILPKMHYIYILDNEAFPYGNKTEFFIVQRSIKIINTVKNIYPINIVVIACNTVSTIALSILKSKFSFPIIGIFPDIKTAKKITKNKIIGLIATKATMNSSYIKKTIYKNISKNTIQVIGTNKLASISEKKIRGIEVSQKKLKNIFKSWIDLPVHPDTIILGCTHFSLLEKEIKKILYKTSSIYFIDSIHTVTSQIKNYLKKLHINQNIRKNIFLYSKYSISLKELLIFLKKYQFTIIKHINLN</sequence>
<comment type="similarity">
    <text evidence="7">Belongs to the aspartate/glutamate racemases family.</text>
</comment>
<feature type="binding site" evidence="7">
    <location>
        <begin position="5"/>
        <end position="6"/>
    </location>
    <ligand>
        <name>substrate</name>
    </ligand>
</feature>
<dbReference type="GO" id="GO:0008881">
    <property type="term" value="F:glutamate racemase activity"/>
    <property type="evidence" value="ECO:0007669"/>
    <property type="project" value="UniProtKB-UniRule"/>
</dbReference>
<dbReference type="PROSITE" id="PS00924">
    <property type="entry name" value="ASP_GLU_RACEMASE_2"/>
    <property type="match status" value="1"/>
</dbReference>
<keyword evidence="3 7" id="KW-0133">Cell shape</keyword>
<dbReference type="GO" id="GO:0009252">
    <property type="term" value="P:peptidoglycan biosynthetic process"/>
    <property type="evidence" value="ECO:0007669"/>
    <property type="project" value="UniProtKB-UniRule"/>
</dbReference>
<evidence type="ECO:0000313" key="8">
    <source>
        <dbReference type="EMBL" id="QCI25734.1"/>
    </source>
</evidence>
<dbReference type="GO" id="GO:0008360">
    <property type="term" value="P:regulation of cell shape"/>
    <property type="evidence" value="ECO:0007669"/>
    <property type="project" value="UniProtKB-KW"/>
</dbReference>
<dbReference type="PANTHER" id="PTHR21198">
    <property type="entry name" value="GLUTAMATE RACEMASE"/>
    <property type="match status" value="1"/>
</dbReference>
<dbReference type="PANTHER" id="PTHR21198:SF2">
    <property type="entry name" value="GLUTAMATE RACEMASE"/>
    <property type="match status" value="1"/>
</dbReference>